<evidence type="ECO:0000256" key="9">
    <source>
        <dbReference type="ARBA" id="ARBA00023128"/>
    </source>
</evidence>
<protein>
    <recommendedName>
        <fullName evidence="12">ATP synthase complex subunit 8</fullName>
    </recommendedName>
</protein>
<organism evidence="14">
    <name type="scientific">Bolitoglossa n. sp. RLM-2004</name>
    <dbReference type="NCBI Taxonomy" id="291262"/>
    <lineage>
        <taxon>Eukaryota</taxon>
        <taxon>Metazoa</taxon>
        <taxon>Chordata</taxon>
        <taxon>Craniata</taxon>
        <taxon>Vertebrata</taxon>
        <taxon>Euteleostomi</taxon>
        <taxon>Amphibia</taxon>
        <taxon>Batrachia</taxon>
        <taxon>Caudata</taxon>
        <taxon>Salamandroidea</taxon>
        <taxon>Plethodontidae</taxon>
        <taxon>Hemidactyliinae</taxon>
        <taxon>Bolitoglossa</taxon>
    </lineage>
</organism>
<evidence type="ECO:0000256" key="4">
    <source>
        <dbReference type="ARBA" id="ARBA00022547"/>
    </source>
</evidence>
<comment type="subcellular location">
    <subcellularLocation>
        <location evidence="1 12">Mitochondrion membrane</location>
        <topology evidence="1 12">Single-pass membrane protein</topology>
    </subcellularLocation>
</comment>
<dbReference type="AlphaFoldDB" id="Q644A9"/>
<evidence type="ECO:0000256" key="7">
    <source>
        <dbReference type="ARBA" id="ARBA00022989"/>
    </source>
</evidence>
<keyword evidence="7 13" id="KW-1133">Transmembrane helix</keyword>
<evidence type="ECO:0000256" key="1">
    <source>
        <dbReference type="ARBA" id="ARBA00004304"/>
    </source>
</evidence>
<evidence type="ECO:0000256" key="3">
    <source>
        <dbReference type="ARBA" id="ARBA00022448"/>
    </source>
</evidence>
<dbReference type="EMBL" id="AY728235">
    <property type="protein sequence ID" value="AAU20725.1"/>
    <property type="molecule type" value="Genomic_DNA"/>
</dbReference>
<geneLocation type="mitochondrion" evidence="14"/>
<dbReference type="GO" id="GO:0045259">
    <property type="term" value="C:proton-transporting ATP synthase complex"/>
    <property type="evidence" value="ECO:0007669"/>
    <property type="project" value="UniProtKB-KW"/>
</dbReference>
<evidence type="ECO:0000256" key="8">
    <source>
        <dbReference type="ARBA" id="ARBA00023065"/>
    </source>
</evidence>
<gene>
    <name evidence="14" type="primary">atp8</name>
</gene>
<keyword evidence="9 12" id="KW-0496">Mitochondrion</keyword>
<sequence length="53" mass="6518">MPQLNPHPWFLILMMSWLIYLMVMSKSNSLKMLNNSLTKTNQYFLKSWNWPWI</sequence>
<evidence type="ECO:0000256" key="5">
    <source>
        <dbReference type="ARBA" id="ARBA00022692"/>
    </source>
</evidence>
<dbReference type="Pfam" id="PF00895">
    <property type="entry name" value="ATP-synt_8"/>
    <property type="match status" value="1"/>
</dbReference>
<evidence type="ECO:0000313" key="14">
    <source>
        <dbReference type="EMBL" id="AAU20725.1"/>
    </source>
</evidence>
<dbReference type="GeneID" id="3097293"/>
<evidence type="ECO:0000256" key="2">
    <source>
        <dbReference type="ARBA" id="ARBA00008892"/>
    </source>
</evidence>
<proteinExistence type="inferred from homology"/>
<dbReference type="RefSeq" id="YP_097275.1">
    <property type="nucleotide sequence ID" value="NC_006346.1"/>
</dbReference>
<evidence type="ECO:0000256" key="11">
    <source>
        <dbReference type="ARBA" id="ARBA00023310"/>
    </source>
</evidence>
<accession>Q644A9</accession>
<keyword evidence="3 12" id="KW-0813">Transport</keyword>
<feature type="transmembrane region" description="Helical" evidence="13">
    <location>
        <begin position="6"/>
        <end position="23"/>
    </location>
</feature>
<reference evidence="14" key="1">
    <citation type="journal article" date="2004" name="Proc. Natl. Acad. Sci. U.S.A.">
        <title>Morphological homoplasy, life history evolution, and historical biogeography of plethodontid salamanders inferred from complete mitochondrial genomes.</title>
        <authorList>
            <person name="Mueller R.L."/>
            <person name="Macey J.R."/>
            <person name="Jaekel M."/>
            <person name="Wake D.B."/>
            <person name="Boore J.L."/>
        </authorList>
    </citation>
    <scope>NUCLEOTIDE SEQUENCE</scope>
</reference>
<name>Q644A9_9SALA</name>
<keyword evidence="11" id="KW-0066">ATP synthesis</keyword>
<dbReference type="CTD" id="4509"/>
<comment type="similarity">
    <text evidence="2 12">Belongs to the ATPase protein 8 family.</text>
</comment>
<keyword evidence="8 12" id="KW-0406">Ion transport</keyword>
<evidence type="ECO:0000256" key="6">
    <source>
        <dbReference type="ARBA" id="ARBA00022781"/>
    </source>
</evidence>
<dbReference type="InterPro" id="IPR001421">
    <property type="entry name" value="ATP8_metazoa"/>
</dbReference>
<evidence type="ECO:0000256" key="13">
    <source>
        <dbReference type="SAM" id="Phobius"/>
    </source>
</evidence>
<evidence type="ECO:0000256" key="10">
    <source>
        <dbReference type="ARBA" id="ARBA00023136"/>
    </source>
</evidence>
<keyword evidence="5 12" id="KW-0812">Transmembrane</keyword>
<dbReference type="GO" id="GO:0015986">
    <property type="term" value="P:proton motive force-driven ATP synthesis"/>
    <property type="evidence" value="ECO:0007669"/>
    <property type="project" value="InterPro"/>
</dbReference>
<keyword evidence="4 12" id="KW-0138">CF(0)</keyword>
<evidence type="ECO:0000256" key="12">
    <source>
        <dbReference type="RuleBase" id="RU003661"/>
    </source>
</evidence>
<dbReference type="GO" id="GO:0015078">
    <property type="term" value="F:proton transmembrane transporter activity"/>
    <property type="evidence" value="ECO:0007669"/>
    <property type="project" value="InterPro"/>
</dbReference>
<dbReference type="GO" id="GO:0031966">
    <property type="term" value="C:mitochondrial membrane"/>
    <property type="evidence" value="ECO:0007669"/>
    <property type="project" value="UniProtKB-SubCell"/>
</dbReference>
<keyword evidence="6 12" id="KW-0375">Hydrogen ion transport</keyword>
<keyword evidence="10 13" id="KW-0472">Membrane</keyword>